<dbReference type="SUPFAM" id="SSF51445">
    <property type="entry name" value="(Trans)glycosidases"/>
    <property type="match status" value="2"/>
</dbReference>
<accession>K7PES0</accession>
<dbReference type="GO" id="GO:0000272">
    <property type="term" value="P:polysaccharide catabolic process"/>
    <property type="evidence" value="ECO:0007669"/>
    <property type="project" value="UniProtKB-KW"/>
</dbReference>
<evidence type="ECO:0000313" key="7">
    <source>
        <dbReference type="EMBL" id="AFK83726.1"/>
    </source>
</evidence>
<organism evidence="7">
    <name type="scientific">uncultured bacterium 35A20</name>
    <dbReference type="NCBI Taxonomy" id="1194347"/>
    <lineage>
        <taxon>Bacteria</taxon>
        <taxon>environmental samples</taxon>
    </lineage>
</organism>
<evidence type="ECO:0000256" key="3">
    <source>
        <dbReference type="ARBA" id="ARBA00023295"/>
    </source>
</evidence>
<evidence type="ECO:0000256" key="5">
    <source>
        <dbReference type="RuleBase" id="RU361174"/>
    </source>
</evidence>
<feature type="domain" description="GH10" evidence="6">
    <location>
        <begin position="1"/>
        <end position="296"/>
    </location>
</feature>
<dbReference type="Pfam" id="PF00331">
    <property type="entry name" value="Glyco_hydro_10"/>
    <property type="match status" value="2"/>
</dbReference>
<evidence type="ECO:0000256" key="2">
    <source>
        <dbReference type="ARBA" id="ARBA00023277"/>
    </source>
</evidence>
<keyword evidence="4 5" id="KW-0624">Polysaccharide degradation</keyword>
<dbReference type="InterPro" id="IPR017853">
    <property type="entry name" value="GH"/>
</dbReference>
<dbReference type="PRINTS" id="PR00134">
    <property type="entry name" value="GLHYDRLASE10"/>
</dbReference>
<evidence type="ECO:0000256" key="1">
    <source>
        <dbReference type="ARBA" id="ARBA00022801"/>
    </source>
</evidence>
<keyword evidence="1 5" id="KW-0378">Hydrolase</keyword>
<dbReference type="PANTHER" id="PTHR31490:SF90">
    <property type="entry name" value="ENDO-1,4-BETA-XYLANASE A"/>
    <property type="match status" value="1"/>
</dbReference>
<sequence>MKVRNSVLILILITLAFFGCDGGKGGNGDNSDKKERLYARMEAHTKAVFEHYGDRIEWWDVCNEVIDHDDYKSGGARKDSDYTKIMESAGLSGMDRFEYVLKAFQWARQYADEYGEPGKVKLYLTDYGVERPFGNGPGSKQQCLSDLVDWLIEKDAPIDGVGFQGHFRLKDHPVEEISEGIDKFAKKTRNGTPIKIQVCELDFSAYSNHYGDNSATSISPETLPGRLSDLADNYGDFFDMFEEKFKAGKLDMVLIWGVDDGHSWLNDHPVKGRTDYPLLFGRDYKAKAAFKKVFGTDADTGFENTRSFKIGVAVPGANTSNAENNNALAAGNPQNDLLKYFDVYVAENEMKPENIMPAQEGGSYNWTNADALVKYADDNGKKPVRGHTLFWHSQTPDWFFK</sequence>
<dbReference type="PROSITE" id="PS51257">
    <property type="entry name" value="PROKAR_LIPOPROTEIN"/>
    <property type="match status" value="1"/>
</dbReference>
<dbReference type="InterPro" id="IPR001000">
    <property type="entry name" value="GH10_dom"/>
</dbReference>
<reference evidence="7" key="1">
    <citation type="submission" date="2011-10" db="EMBL/GenBank/DDBJ databases">
        <authorList>
            <person name="Ning L."/>
        </authorList>
    </citation>
    <scope>NUCLEOTIDE SEQUENCE</scope>
</reference>
<dbReference type="InterPro" id="IPR044846">
    <property type="entry name" value="GH10"/>
</dbReference>
<evidence type="ECO:0000256" key="4">
    <source>
        <dbReference type="ARBA" id="ARBA00023326"/>
    </source>
</evidence>
<dbReference type="Gene3D" id="3.20.20.80">
    <property type="entry name" value="Glycosidases"/>
    <property type="match status" value="2"/>
</dbReference>
<dbReference type="SMART" id="SM00633">
    <property type="entry name" value="Glyco_10"/>
    <property type="match status" value="1"/>
</dbReference>
<proteinExistence type="inferred from homology"/>
<keyword evidence="3 5" id="KW-0326">Glycosidase</keyword>
<name>K7PES0_9BACT</name>
<dbReference type="GO" id="GO:0031176">
    <property type="term" value="F:endo-1,4-beta-xylanase activity"/>
    <property type="evidence" value="ECO:0007669"/>
    <property type="project" value="UniProtKB-EC"/>
</dbReference>
<feature type="domain" description="GH10" evidence="6">
    <location>
        <begin position="329"/>
        <end position="401"/>
    </location>
</feature>
<protein>
    <recommendedName>
        <fullName evidence="5">Beta-xylanase</fullName>
        <ecNumber evidence="5">3.2.1.8</ecNumber>
    </recommendedName>
</protein>
<dbReference type="EMBL" id="JN903693">
    <property type="protein sequence ID" value="AFK83726.1"/>
    <property type="molecule type" value="Genomic_DNA"/>
</dbReference>
<comment type="similarity">
    <text evidence="5">Belongs to the glycosyl hydrolase 10 (cellulase F) family.</text>
</comment>
<reference evidence="7" key="2">
    <citation type="journal article" date="2013" name="Biotechnol. Bioeng.">
        <title>Biochemical characterization and crystal structure of a GH10 xylanase from termite gut bacteria reveal a novel structural feature and significance of its bacterial Ig-like domain.</title>
        <authorList>
            <person name="Han Q."/>
            <person name="Liu N."/>
            <person name="Robinson H."/>
            <person name="Cao L."/>
            <person name="Qian C."/>
            <person name="Wang Q."/>
            <person name="Xie L."/>
            <person name="Ding H."/>
            <person name="Wang Q."/>
            <person name="Huang Y."/>
            <person name="Li J."/>
            <person name="Zhou Z."/>
        </authorList>
    </citation>
    <scope>NUCLEOTIDE SEQUENCE</scope>
</reference>
<comment type="catalytic activity">
    <reaction evidence="5">
        <text>Endohydrolysis of (1-&gt;4)-beta-D-xylosidic linkages in xylans.</text>
        <dbReference type="EC" id="3.2.1.8"/>
    </reaction>
</comment>
<dbReference type="EC" id="3.2.1.8" evidence="5"/>
<dbReference type="PANTHER" id="PTHR31490">
    <property type="entry name" value="GLYCOSYL HYDROLASE"/>
    <property type="match status" value="1"/>
</dbReference>
<evidence type="ECO:0000259" key="6">
    <source>
        <dbReference type="PROSITE" id="PS51760"/>
    </source>
</evidence>
<keyword evidence="2 5" id="KW-0119">Carbohydrate metabolism</keyword>
<dbReference type="AlphaFoldDB" id="K7PES0"/>
<dbReference type="PROSITE" id="PS51760">
    <property type="entry name" value="GH10_2"/>
    <property type="match status" value="2"/>
</dbReference>